<dbReference type="InterPro" id="IPR042178">
    <property type="entry name" value="Serpin_sf_1"/>
</dbReference>
<dbReference type="Proteomes" id="UP000004259">
    <property type="component" value="Unassembled WGS sequence"/>
</dbReference>
<dbReference type="PROSITE" id="PS51257">
    <property type="entry name" value="PROKAR_LIPOPROTEIN"/>
    <property type="match status" value="1"/>
</dbReference>
<keyword evidence="6" id="KW-1185">Reference proteome</keyword>
<dbReference type="InterPro" id="IPR000215">
    <property type="entry name" value="Serpin_fam"/>
</dbReference>
<sequence length="457" mass="50223">MKNTNLKKIVCAAVAGMMLALTACGEVKESPAENNGNSKTTTTTAETVLTPDEPAPDESTPDDEDVTGGSSKTVVAEPDTKPDDEFYEAYNNYAAELFIKTCDDDLREGKNAMISPESVMMALGMTANGAKGETLTQMEEALGGTPIDKLNTAMQYRMARFNNAEDVSFNVANSVWVRDDAERIKMSEDFCNKARDFYGAESFLAPFDTSTVADINNWVNEQTKQMIPSIIDQIPDDAMVYLINAIAFEGKWAKPYNDYQIQADDKFTNSKGEEERVDMLYSEEGYYIAEDGVTGFIKPYMGYEYGFMALLPEEGTDLADFAASLDGEKLRKFTSDAGGDVNVCIPEFTFDYDNELSEELQSMGMVLPFEGGDFSGMADCADGNLEINRVLHKTHIELDREGTKAAAATAVEMITEAAIEIEEPKYVYLNRPFAFAIVDLENGSPIFIGGVNTIKNS</sequence>
<feature type="compositionally biased region" description="Low complexity" evidence="2">
    <location>
        <begin position="40"/>
        <end position="50"/>
    </location>
</feature>
<name>E9SGF8_RUMAL</name>
<evidence type="ECO:0000313" key="6">
    <source>
        <dbReference type="Proteomes" id="UP000004259"/>
    </source>
</evidence>
<feature type="domain" description="Serpin" evidence="4">
    <location>
        <begin position="95"/>
        <end position="454"/>
    </location>
</feature>
<comment type="similarity">
    <text evidence="1">Belongs to the serpin family.</text>
</comment>
<reference evidence="5 6" key="1">
    <citation type="submission" date="2011-02" db="EMBL/GenBank/DDBJ databases">
        <authorList>
            <person name="Nelson K.E."/>
            <person name="Sutton G."/>
            <person name="Torralba M."/>
            <person name="Durkin S."/>
            <person name="Harkins D."/>
            <person name="Montgomery R."/>
            <person name="Ziemer C."/>
            <person name="Klaassens E."/>
            <person name="Ocuiv P."/>
            <person name="Morrison M."/>
        </authorList>
    </citation>
    <scope>NUCLEOTIDE SEQUENCE [LARGE SCALE GENOMIC DNA]</scope>
    <source>
        <strain evidence="5 6">8</strain>
    </source>
</reference>
<evidence type="ECO:0000313" key="5">
    <source>
        <dbReference type="EMBL" id="EGC01658.1"/>
    </source>
</evidence>
<feature type="signal peptide" evidence="3">
    <location>
        <begin position="1"/>
        <end position="23"/>
    </location>
</feature>
<evidence type="ECO:0000259" key="4">
    <source>
        <dbReference type="SMART" id="SM00093"/>
    </source>
</evidence>
<accession>E9SGF8</accession>
<feature type="compositionally biased region" description="Acidic residues" evidence="2">
    <location>
        <begin position="54"/>
        <end position="66"/>
    </location>
</feature>
<dbReference type="GO" id="GO:0004867">
    <property type="term" value="F:serine-type endopeptidase inhibitor activity"/>
    <property type="evidence" value="ECO:0007669"/>
    <property type="project" value="InterPro"/>
</dbReference>
<dbReference type="Gene3D" id="3.30.497.10">
    <property type="entry name" value="Antithrombin, subunit I, domain 2"/>
    <property type="match status" value="1"/>
</dbReference>
<dbReference type="Gene3D" id="2.30.39.10">
    <property type="entry name" value="Alpha-1-antitrypsin, domain 1"/>
    <property type="match status" value="1"/>
</dbReference>
<dbReference type="PANTHER" id="PTHR11461">
    <property type="entry name" value="SERINE PROTEASE INHIBITOR, SERPIN"/>
    <property type="match status" value="1"/>
</dbReference>
<dbReference type="Pfam" id="PF00079">
    <property type="entry name" value="Serpin"/>
    <property type="match status" value="1"/>
</dbReference>
<dbReference type="eggNOG" id="COG4826">
    <property type="taxonomic scope" value="Bacteria"/>
</dbReference>
<evidence type="ECO:0000256" key="3">
    <source>
        <dbReference type="SAM" id="SignalP"/>
    </source>
</evidence>
<dbReference type="SMART" id="SM00093">
    <property type="entry name" value="SERPIN"/>
    <property type="match status" value="1"/>
</dbReference>
<dbReference type="AlphaFoldDB" id="E9SGF8"/>
<evidence type="ECO:0000256" key="2">
    <source>
        <dbReference type="SAM" id="MobiDB-lite"/>
    </source>
</evidence>
<dbReference type="InterPro" id="IPR042185">
    <property type="entry name" value="Serpin_sf_2"/>
</dbReference>
<dbReference type="PANTHER" id="PTHR11461:SF211">
    <property type="entry name" value="GH10112P-RELATED"/>
    <property type="match status" value="1"/>
</dbReference>
<dbReference type="SUPFAM" id="SSF56574">
    <property type="entry name" value="Serpins"/>
    <property type="match status" value="1"/>
</dbReference>
<feature type="region of interest" description="Disordered" evidence="2">
    <location>
        <begin position="29"/>
        <end position="83"/>
    </location>
</feature>
<dbReference type="OrthoDB" id="9764871at2"/>
<gene>
    <name evidence="5" type="ORF">CUS_6377</name>
</gene>
<dbReference type="EMBL" id="ADKM02000123">
    <property type="protein sequence ID" value="EGC01658.1"/>
    <property type="molecule type" value="Genomic_DNA"/>
</dbReference>
<dbReference type="GO" id="GO:0005615">
    <property type="term" value="C:extracellular space"/>
    <property type="evidence" value="ECO:0007669"/>
    <property type="project" value="InterPro"/>
</dbReference>
<proteinExistence type="inferred from homology"/>
<dbReference type="InterPro" id="IPR023796">
    <property type="entry name" value="Serpin_dom"/>
</dbReference>
<organism evidence="5 6">
    <name type="scientific">Ruminococcus albus 8</name>
    <dbReference type="NCBI Taxonomy" id="246199"/>
    <lineage>
        <taxon>Bacteria</taxon>
        <taxon>Bacillati</taxon>
        <taxon>Bacillota</taxon>
        <taxon>Clostridia</taxon>
        <taxon>Eubacteriales</taxon>
        <taxon>Oscillospiraceae</taxon>
        <taxon>Ruminococcus</taxon>
    </lineage>
</organism>
<dbReference type="InterPro" id="IPR036186">
    <property type="entry name" value="Serpin_sf"/>
</dbReference>
<protein>
    <submittedName>
        <fullName evidence="5">Serine proteinase inhibitor</fullName>
    </submittedName>
</protein>
<dbReference type="RefSeq" id="WP_002852473.1">
    <property type="nucleotide sequence ID" value="NZ_ADKM02000123.1"/>
</dbReference>
<dbReference type="STRING" id="246199.CUS_6377"/>
<comment type="caution">
    <text evidence="5">The sequence shown here is derived from an EMBL/GenBank/DDBJ whole genome shotgun (WGS) entry which is preliminary data.</text>
</comment>
<feature type="chain" id="PRO_5039418934" evidence="3">
    <location>
        <begin position="24"/>
        <end position="457"/>
    </location>
</feature>
<dbReference type="CDD" id="cd19589">
    <property type="entry name" value="serpin_tengpin-like"/>
    <property type="match status" value="1"/>
</dbReference>
<keyword evidence="3" id="KW-0732">Signal</keyword>
<evidence type="ECO:0000256" key="1">
    <source>
        <dbReference type="RuleBase" id="RU000411"/>
    </source>
</evidence>